<feature type="transmembrane region" description="Helical" evidence="1">
    <location>
        <begin position="166"/>
        <end position="190"/>
    </location>
</feature>
<keyword evidence="1" id="KW-0812">Transmembrane</keyword>
<keyword evidence="1" id="KW-0472">Membrane</keyword>
<protein>
    <submittedName>
        <fullName evidence="2">Uncharacterized protein</fullName>
    </submittedName>
</protein>
<feature type="transmembrane region" description="Helical" evidence="1">
    <location>
        <begin position="43"/>
        <end position="66"/>
    </location>
</feature>
<dbReference type="EMBL" id="OZ035823">
    <property type="protein sequence ID" value="CAL1569464.1"/>
    <property type="molecule type" value="Genomic_DNA"/>
</dbReference>
<name>A0AAV2J2U4_KNICA</name>
<gene>
    <name evidence="2" type="ORF">KC01_LOCUS1898</name>
</gene>
<proteinExistence type="predicted"/>
<organism evidence="2 3">
    <name type="scientific">Knipowitschia caucasica</name>
    <name type="common">Caucasian dwarf goby</name>
    <name type="synonym">Pomatoschistus caucasicus</name>
    <dbReference type="NCBI Taxonomy" id="637954"/>
    <lineage>
        <taxon>Eukaryota</taxon>
        <taxon>Metazoa</taxon>
        <taxon>Chordata</taxon>
        <taxon>Craniata</taxon>
        <taxon>Vertebrata</taxon>
        <taxon>Euteleostomi</taxon>
        <taxon>Actinopterygii</taxon>
        <taxon>Neopterygii</taxon>
        <taxon>Teleostei</taxon>
        <taxon>Neoteleostei</taxon>
        <taxon>Acanthomorphata</taxon>
        <taxon>Gobiaria</taxon>
        <taxon>Gobiiformes</taxon>
        <taxon>Gobioidei</taxon>
        <taxon>Gobiidae</taxon>
        <taxon>Gobiinae</taxon>
        <taxon>Knipowitschia</taxon>
    </lineage>
</organism>
<sequence length="283" mass="28728">MVLGCRSGAERGVCRFLGGVGVVWSDGGGGGSLVTRRESRSCLGGWCLGGGSVFFVSFVVGVLFCVPSGFVRDVCGECGCAAGSGTGWAGVVEGGIRVGRFVCGLCDGPGCGLEALQFIFRVGRMVCGWVFWLARLGWVGWVLGLRVLERMGLVVLGGRFWGGGDLIGGVALVYVRALGFLSGCLLVGVVRVGCWGGGIVDSWGVGGAGPTDGGCDDGGGGTSLDGVCRCVGGGVRGLVASWRGRYGSLGGGGCRVIVGGGSDRQFVGVVQLVCVYLWCVAQW</sequence>
<accession>A0AAV2J2U4</accession>
<evidence type="ECO:0000256" key="1">
    <source>
        <dbReference type="SAM" id="Phobius"/>
    </source>
</evidence>
<reference evidence="2 3" key="1">
    <citation type="submission" date="2024-04" db="EMBL/GenBank/DDBJ databases">
        <authorList>
            <person name="Waldvogel A.-M."/>
            <person name="Schoenle A."/>
        </authorList>
    </citation>
    <scope>NUCLEOTIDE SEQUENCE [LARGE SCALE GENOMIC DNA]</scope>
</reference>
<feature type="transmembrane region" description="Helical" evidence="1">
    <location>
        <begin position="126"/>
        <end position="146"/>
    </location>
</feature>
<keyword evidence="1" id="KW-1133">Transmembrane helix</keyword>
<keyword evidence="3" id="KW-1185">Reference proteome</keyword>
<evidence type="ECO:0000313" key="3">
    <source>
        <dbReference type="Proteomes" id="UP001497482"/>
    </source>
</evidence>
<evidence type="ECO:0000313" key="2">
    <source>
        <dbReference type="EMBL" id="CAL1569464.1"/>
    </source>
</evidence>
<dbReference type="Proteomes" id="UP001497482">
    <property type="component" value="Chromosome 1"/>
</dbReference>
<dbReference type="AlphaFoldDB" id="A0AAV2J2U4"/>